<feature type="domain" description="LptD C-terminal" evidence="1">
    <location>
        <begin position="306"/>
        <end position="687"/>
    </location>
</feature>
<dbReference type="AlphaFoldDB" id="A0A3B0STD2"/>
<accession>A0A3B0STD2</accession>
<name>A0A3B0STD2_9ZZZZ</name>
<sequence>MSRNRRIARLWITTVLANAGAAFPACVLAYQAPPPVSPGVDDAGEAEEADQVLFEADTVTRQTADGPIVAEGDVRAFFGERYLRADRLIYDPASDVVTAEGNVSVTDSNMETVFAGRAILSGDLRDGIVENFSALLKNNTRLAAASAVQEQGARTRLKNAVFTSCNVCNSHGDAKTPTWRIKALRVTRDLERKVIRFHHAFFEIKGVPVLYTPYLQGPDPSVERQSGFMTPRIGTSSRLGFNFELPYYLALSNSQDATFFPKFTAKDGVLWQSEYRMRGKRGYHVLSGGIIDFDNTNEKEENIPGVRWHYFGRGYREFGNKWRLSYDFERVSDNTYLRRYNVQRRGDLRQALNRGNTNQLRSNARAAWTSGGSKLTFDTYLFQGLRAQDDTATTPYILPLIDYQHEFQSKLAGGKTRIGANIASIYRTGGTDSQRFTTTANWDRDITTRGGHRFRLFAEARADAYFFQDLDQGTESIPGAPGNPTEFEARFAPTAGAEWSYPLTRSLGSARLFIEPRVQLIASPANIENDRIINEDSQSIEFDYAGLFDFNKATGYDAFEDGQRMNIGVTASAVWPNGIAVDGSIGQQFRIQSTDAFDISSGLGDKNSDIVGSFNVRFGSVGGVENRFRIDNKSGDVQRVESMAFLNAGPVSGNVSYVRLNEENIFANLIRREELTARGKLKLTRHWSTAGAWRLDLEGNRTIRQDFSIGYEDECSTFAVTFRRDRTRDENLEPNNAVLITFTLKSLIDG</sequence>
<dbReference type="HAMAP" id="MF_01411">
    <property type="entry name" value="LPS_assembly_LptD"/>
    <property type="match status" value="1"/>
</dbReference>
<dbReference type="InterPro" id="IPR050218">
    <property type="entry name" value="LptD"/>
</dbReference>
<dbReference type="PANTHER" id="PTHR30189">
    <property type="entry name" value="LPS-ASSEMBLY PROTEIN"/>
    <property type="match status" value="1"/>
</dbReference>
<dbReference type="GO" id="GO:0015920">
    <property type="term" value="P:lipopolysaccharide transport"/>
    <property type="evidence" value="ECO:0007669"/>
    <property type="project" value="InterPro"/>
</dbReference>
<reference evidence="2" key="1">
    <citation type="submission" date="2018-06" db="EMBL/GenBank/DDBJ databases">
        <authorList>
            <person name="Zhirakovskaya E."/>
        </authorList>
    </citation>
    <scope>NUCLEOTIDE SEQUENCE</scope>
</reference>
<organism evidence="2">
    <name type="scientific">hydrothermal vent metagenome</name>
    <dbReference type="NCBI Taxonomy" id="652676"/>
    <lineage>
        <taxon>unclassified sequences</taxon>
        <taxon>metagenomes</taxon>
        <taxon>ecological metagenomes</taxon>
    </lineage>
</organism>
<dbReference type="InterPro" id="IPR020889">
    <property type="entry name" value="LipoPS_assembly_LptD"/>
</dbReference>
<dbReference type="GO" id="GO:1990351">
    <property type="term" value="C:transporter complex"/>
    <property type="evidence" value="ECO:0007669"/>
    <property type="project" value="TreeGrafter"/>
</dbReference>
<dbReference type="GO" id="GO:0009279">
    <property type="term" value="C:cell outer membrane"/>
    <property type="evidence" value="ECO:0007669"/>
    <property type="project" value="InterPro"/>
</dbReference>
<evidence type="ECO:0000313" key="2">
    <source>
        <dbReference type="EMBL" id="VAW05552.1"/>
    </source>
</evidence>
<dbReference type="InterPro" id="IPR007543">
    <property type="entry name" value="LptD_C"/>
</dbReference>
<dbReference type="Pfam" id="PF04453">
    <property type="entry name" value="LptD"/>
    <property type="match status" value="1"/>
</dbReference>
<dbReference type="EMBL" id="UOEH01000475">
    <property type="protein sequence ID" value="VAW05552.1"/>
    <property type="molecule type" value="Genomic_DNA"/>
</dbReference>
<dbReference type="PANTHER" id="PTHR30189:SF1">
    <property type="entry name" value="LPS-ASSEMBLY PROTEIN LPTD"/>
    <property type="match status" value="1"/>
</dbReference>
<evidence type="ECO:0000259" key="1">
    <source>
        <dbReference type="Pfam" id="PF04453"/>
    </source>
</evidence>
<dbReference type="GO" id="GO:0043165">
    <property type="term" value="P:Gram-negative-bacterium-type cell outer membrane assembly"/>
    <property type="evidence" value="ECO:0007669"/>
    <property type="project" value="InterPro"/>
</dbReference>
<proteinExistence type="inferred from homology"/>
<gene>
    <name evidence="2" type="ORF">MNBD_ALPHA05-820</name>
</gene>
<protein>
    <recommendedName>
        <fullName evidence="1">LptD C-terminal domain-containing protein</fullName>
    </recommendedName>
</protein>